<accession>A0ABD2VWK3</accession>
<evidence type="ECO:0000313" key="2">
    <source>
        <dbReference type="EMBL" id="KAL3385094.1"/>
    </source>
</evidence>
<comment type="caution">
    <text evidence="2">The sequence shown here is derived from an EMBL/GenBank/DDBJ whole genome shotgun (WGS) entry which is preliminary data.</text>
</comment>
<dbReference type="AlphaFoldDB" id="A0ABD2VWK3"/>
<proteinExistence type="predicted"/>
<evidence type="ECO:0000313" key="3">
    <source>
        <dbReference type="Proteomes" id="UP001627154"/>
    </source>
</evidence>
<gene>
    <name evidence="2" type="ORF">TKK_019252</name>
</gene>
<reference evidence="2 3" key="1">
    <citation type="journal article" date="2024" name="bioRxiv">
        <title>A reference genome for Trichogramma kaykai: A tiny desert-dwelling parasitoid wasp with competing sex-ratio distorters.</title>
        <authorList>
            <person name="Culotta J."/>
            <person name="Lindsey A.R."/>
        </authorList>
    </citation>
    <scope>NUCLEOTIDE SEQUENCE [LARGE SCALE GENOMIC DNA]</scope>
    <source>
        <strain evidence="2 3">KSX58</strain>
    </source>
</reference>
<evidence type="ECO:0000256" key="1">
    <source>
        <dbReference type="SAM" id="Phobius"/>
    </source>
</evidence>
<feature type="transmembrane region" description="Helical" evidence="1">
    <location>
        <begin position="33"/>
        <end position="51"/>
    </location>
</feature>
<sequence>MWVVDVARDDDDADSTEARRQLVPRQQRTQRIFYSKGLFYIFLLRIITYPSRERGALWANLNSTAPICAGASGIRFMLVRTYTHVHRRRRVARGQFRIYVAPSMSSDFHRNTRGQLLCELDAAQPGGPSIIFRAHIYFYIHLDWTLSTRRRLVGPSRGSGSFERSEEPARRAPTTQLVSCEKILQRKLRSAVLSCSAAAVRRANFINLLQCTRQKIPAYVESYTLYRGALLYVSEYSRHVRISLVAVETRVKPTLNTKIYQR</sequence>
<dbReference type="EMBL" id="JBJJXI010000163">
    <property type="protein sequence ID" value="KAL3385094.1"/>
    <property type="molecule type" value="Genomic_DNA"/>
</dbReference>
<keyword evidence="3" id="KW-1185">Reference proteome</keyword>
<dbReference type="Proteomes" id="UP001627154">
    <property type="component" value="Unassembled WGS sequence"/>
</dbReference>
<name>A0ABD2VWK3_9HYME</name>
<protein>
    <submittedName>
        <fullName evidence="2">Uncharacterized protein</fullName>
    </submittedName>
</protein>
<keyword evidence="1" id="KW-0472">Membrane</keyword>
<organism evidence="2 3">
    <name type="scientific">Trichogramma kaykai</name>
    <dbReference type="NCBI Taxonomy" id="54128"/>
    <lineage>
        <taxon>Eukaryota</taxon>
        <taxon>Metazoa</taxon>
        <taxon>Ecdysozoa</taxon>
        <taxon>Arthropoda</taxon>
        <taxon>Hexapoda</taxon>
        <taxon>Insecta</taxon>
        <taxon>Pterygota</taxon>
        <taxon>Neoptera</taxon>
        <taxon>Endopterygota</taxon>
        <taxon>Hymenoptera</taxon>
        <taxon>Apocrita</taxon>
        <taxon>Proctotrupomorpha</taxon>
        <taxon>Chalcidoidea</taxon>
        <taxon>Trichogrammatidae</taxon>
        <taxon>Trichogramma</taxon>
    </lineage>
</organism>
<keyword evidence="1" id="KW-0812">Transmembrane</keyword>
<keyword evidence="1" id="KW-1133">Transmembrane helix</keyword>